<evidence type="ECO:0000313" key="2">
    <source>
        <dbReference type="Proteomes" id="UP000193642"/>
    </source>
</evidence>
<organism evidence="1 2">
    <name type="scientific">Rhizoclosmatium globosum</name>
    <dbReference type="NCBI Taxonomy" id="329046"/>
    <lineage>
        <taxon>Eukaryota</taxon>
        <taxon>Fungi</taxon>
        <taxon>Fungi incertae sedis</taxon>
        <taxon>Chytridiomycota</taxon>
        <taxon>Chytridiomycota incertae sedis</taxon>
        <taxon>Chytridiomycetes</taxon>
        <taxon>Chytridiales</taxon>
        <taxon>Chytriomycetaceae</taxon>
        <taxon>Rhizoclosmatium</taxon>
    </lineage>
</organism>
<dbReference type="CDD" id="cd07067">
    <property type="entry name" value="HP_PGM_like"/>
    <property type="match status" value="1"/>
</dbReference>
<keyword evidence="2" id="KW-1185">Reference proteome</keyword>
<dbReference type="SUPFAM" id="SSF53254">
    <property type="entry name" value="Phosphoglycerate mutase-like"/>
    <property type="match status" value="1"/>
</dbReference>
<sequence length="171" mass="19231">MGQSLANVADRICSWPENGTLPSEGLSPLGREQVVKSATAFIETLTLEKRSVIKLVSSDFTRAKETALIILDELKSHGYSDSSLIYDIRLRERHFGEFEGRSGSEGYPKVWEYDAARKLYPGVESPESVAYRSLEAVSEVLMNPTITLPCSLHMEIPCRFYKLKVMNGRIR</sequence>
<dbReference type="InterPro" id="IPR029033">
    <property type="entry name" value="His_PPase_superfam"/>
</dbReference>
<dbReference type="EMBL" id="MCGO01000032">
    <property type="protein sequence ID" value="ORY41352.1"/>
    <property type="molecule type" value="Genomic_DNA"/>
</dbReference>
<reference evidence="1 2" key="1">
    <citation type="submission" date="2016-07" db="EMBL/GenBank/DDBJ databases">
        <title>Pervasive Adenine N6-methylation of Active Genes in Fungi.</title>
        <authorList>
            <consortium name="DOE Joint Genome Institute"/>
            <person name="Mondo S.J."/>
            <person name="Dannebaum R.O."/>
            <person name="Kuo R.C."/>
            <person name="Labutti K."/>
            <person name="Haridas S."/>
            <person name="Kuo A."/>
            <person name="Salamov A."/>
            <person name="Ahrendt S.R."/>
            <person name="Lipzen A."/>
            <person name="Sullivan W."/>
            <person name="Andreopoulos W.B."/>
            <person name="Clum A."/>
            <person name="Lindquist E."/>
            <person name="Daum C."/>
            <person name="Ramamoorthy G.K."/>
            <person name="Gryganskyi A."/>
            <person name="Culley D."/>
            <person name="Magnuson J.K."/>
            <person name="James T.Y."/>
            <person name="O'Malley M.A."/>
            <person name="Stajich J.E."/>
            <person name="Spatafora J.W."/>
            <person name="Visel A."/>
            <person name="Grigoriev I.V."/>
        </authorList>
    </citation>
    <scope>NUCLEOTIDE SEQUENCE [LARGE SCALE GENOMIC DNA]</scope>
    <source>
        <strain evidence="1 2">JEL800</strain>
    </source>
</reference>
<protein>
    <submittedName>
        <fullName evidence="1">Phosphoglycerate mutase-like protein</fullName>
    </submittedName>
</protein>
<comment type="caution">
    <text evidence="1">The sequence shown here is derived from an EMBL/GenBank/DDBJ whole genome shotgun (WGS) entry which is preliminary data.</text>
</comment>
<dbReference type="PANTHER" id="PTHR47821:SF2">
    <property type="entry name" value="PHOSPHOGLYCERATE MUTASE FAMILY PROTEIN"/>
    <property type="match status" value="1"/>
</dbReference>
<accession>A0A1Y2C2T0</accession>
<dbReference type="AlphaFoldDB" id="A0A1Y2C2T0"/>
<dbReference type="OrthoDB" id="354304at2759"/>
<gene>
    <name evidence="1" type="ORF">BCR33DRAFT_852337</name>
</gene>
<proteinExistence type="predicted"/>
<name>A0A1Y2C2T0_9FUNG</name>
<evidence type="ECO:0000313" key="1">
    <source>
        <dbReference type="EMBL" id="ORY41352.1"/>
    </source>
</evidence>
<dbReference type="Pfam" id="PF00300">
    <property type="entry name" value="His_Phos_1"/>
    <property type="match status" value="1"/>
</dbReference>
<dbReference type="Proteomes" id="UP000193642">
    <property type="component" value="Unassembled WGS sequence"/>
</dbReference>
<dbReference type="InterPro" id="IPR013078">
    <property type="entry name" value="His_Pase_superF_clade-1"/>
</dbReference>
<dbReference type="PANTHER" id="PTHR47821">
    <property type="entry name" value="PHOSPHOGLYCERATE MUTASE FAMILY PROTEIN"/>
    <property type="match status" value="1"/>
</dbReference>
<dbReference type="Gene3D" id="3.40.50.1240">
    <property type="entry name" value="Phosphoglycerate mutase-like"/>
    <property type="match status" value="1"/>
</dbReference>